<sequence length="188" mass="20686">MALQDIVKAIEKQTLSETAKIDQQKEHALLELRKSWEQKIKARKAEIIAQAKIKAQKKVQQADFTLASQRQAAILQKKQAVIDEVFKQALAKLSSLNDSEYEKQIVKLIKALPQGIDGEVIPVKGKESITKKALKASGKNCKVGAEALNGGGGFVFQSQDVMIDSRFDELIATLKSELTPEVANIIFG</sequence>
<dbReference type="InterPro" id="IPR038495">
    <property type="entry name" value="ATPase_E_C"/>
</dbReference>
<reference evidence="2" key="1">
    <citation type="submission" date="2017-09" db="EMBL/GenBank/DDBJ databases">
        <title>Depth-based differentiation of microbial function through sediment-hosted aquifers and enrichment of novel symbionts in the deep terrestrial subsurface.</title>
        <authorList>
            <person name="Probst A.J."/>
            <person name="Ladd B."/>
            <person name="Jarett J.K."/>
            <person name="Geller-Mcgrath D.E."/>
            <person name="Sieber C.M.K."/>
            <person name="Emerson J.B."/>
            <person name="Anantharaman K."/>
            <person name="Thomas B.C."/>
            <person name="Malmstrom R."/>
            <person name="Stieglmeier M."/>
            <person name="Klingl A."/>
            <person name="Woyke T."/>
            <person name="Ryan C.M."/>
            <person name="Banfield J.F."/>
        </authorList>
    </citation>
    <scope>NUCLEOTIDE SEQUENCE [LARGE SCALE GENOMIC DNA]</scope>
</reference>
<evidence type="ECO:0000313" key="1">
    <source>
        <dbReference type="EMBL" id="PIS04991.1"/>
    </source>
</evidence>
<organism evidence="1 2">
    <name type="scientific">Candidatus Buchananbacteria bacterium CG10_big_fil_rev_8_21_14_0_10_42_9</name>
    <dbReference type="NCBI Taxonomy" id="1974526"/>
    <lineage>
        <taxon>Bacteria</taxon>
        <taxon>Candidatus Buchananiibacteriota</taxon>
    </lineage>
</organism>
<accession>A0A2H0W385</accession>
<comment type="caution">
    <text evidence="1">The sequence shown here is derived from an EMBL/GenBank/DDBJ whole genome shotgun (WGS) entry which is preliminary data.</text>
</comment>
<proteinExistence type="predicted"/>
<protein>
    <recommendedName>
        <fullName evidence="3">V-type proton ATPase subunit E</fullName>
    </recommendedName>
</protein>
<evidence type="ECO:0000313" key="2">
    <source>
        <dbReference type="Proteomes" id="UP000230935"/>
    </source>
</evidence>
<gene>
    <name evidence="1" type="ORF">COT81_03435</name>
</gene>
<dbReference type="SUPFAM" id="SSF160527">
    <property type="entry name" value="V-type ATPase subunit E-like"/>
    <property type="match status" value="1"/>
</dbReference>
<dbReference type="Proteomes" id="UP000230935">
    <property type="component" value="Unassembled WGS sequence"/>
</dbReference>
<dbReference type="AlphaFoldDB" id="A0A2H0W385"/>
<dbReference type="EMBL" id="PEZZ01000027">
    <property type="protein sequence ID" value="PIS04991.1"/>
    <property type="molecule type" value="Genomic_DNA"/>
</dbReference>
<dbReference type="Gene3D" id="3.30.2320.30">
    <property type="entry name" value="ATP synthase, E subunit, C-terminal"/>
    <property type="match status" value="1"/>
</dbReference>
<name>A0A2H0W385_9BACT</name>
<evidence type="ECO:0008006" key="3">
    <source>
        <dbReference type="Google" id="ProtNLM"/>
    </source>
</evidence>